<dbReference type="Pfam" id="PF00595">
    <property type="entry name" value="PDZ"/>
    <property type="match status" value="1"/>
</dbReference>
<dbReference type="InterPro" id="IPR050604">
    <property type="entry name" value="PDZ-LIM_domain"/>
</dbReference>
<gene>
    <name evidence="5" type="ORF">QR98_0099600</name>
</gene>
<evidence type="ECO:0000313" key="5">
    <source>
        <dbReference type="EMBL" id="KPM11389.1"/>
    </source>
</evidence>
<evidence type="ECO:0000256" key="2">
    <source>
        <dbReference type="ARBA" id="ARBA00022490"/>
    </source>
</evidence>
<accession>A0A132AKM5</accession>
<dbReference type="GO" id="GO:0005912">
    <property type="term" value="C:adherens junction"/>
    <property type="evidence" value="ECO:0007669"/>
    <property type="project" value="TreeGrafter"/>
</dbReference>
<dbReference type="InterPro" id="IPR006643">
    <property type="entry name" value="Zasp-like_motif"/>
</dbReference>
<dbReference type="SUPFAM" id="SSF50156">
    <property type="entry name" value="PDZ domain-like"/>
    <property type="match status" value="1"/>
</dbReference>
<evidence type="ECO:0000313" key="6">
    <source>
        <dbReference type="Proteomes" id="UP000616769"/>
    </source>
</evidence>
<dbReference type="GO" id="GO:0051371">
    <property type="term" value="F:muscle alpha-actinin binding"/>
    <property type="evidence" value="ECO:0007669"/>
    <property type="project" value="TreeGrafter"/>
</dbReference>
<dbReference type="InterPro" id="IPR031847">
    <property type="entry name" value="PDLI1-4/Zasp-like_mid"/>
</dbReference>
<dbReference type="GO" id="GO:0030018">
    <property type="term" value="C:Z disc"/>
    <property type="evidence" value="ECO:0007669"/>
    <property type="project" value="TreeGrafter"/>
</dbReference>
<sequence length="211" mass="23454">MAAGQFITAKLMRSNHQTPWGFRLQGGQEFQIPLSIAKISDGSLASQAGVQVGDIILKINGIEADQMRHKDAQDAIINAGNCLELYLERLRSEFESLRSSHLFEFFFRGPMNTWRPQVTPIGSIDIRPNQYQTIEQQTYTKTSLAKNPEDHSNIGSGHNVTAKPFGGQPKLVHKQFNSPINLYSEKSLEETLNAHSQVLSSGATGFDIKIL</sequence>
<dbReference type="EMBL" id="JXLN01017096">
    <property type="protein sequence ID" value="KPM11389.1"/>
    <property type="molecule type" value="Genomic_DNA"/>
</dbReference>
<dbReference type="AlphaFoldDB" id="A0A132AKM5"/>
<keyword evidence="2" id="KW-0963">Cytoplasm</keyword>
<dbReference type="InterPro" id="IPR036034">
    <property type="entry name" value="PDZ_sf"/>
</dbReference>
<dbReference type="FunFam" id="2.30.42.10:FF:000055">
    <property type="entry name" value="PDZ and LIM domain protein 3"/>
    <property type="match status" value="1"/>
</dbReference>
<keyword evidence="3" id="KW-0479">Metal-binding</keyword>
<keyword evidence="3" id="KW-0440">LIM domain</keyword>
<dbReference type="PANTHER" id="PTHR24214">
    <property type="entry name" value="PDZ AND LIM DOMAIN PROTEIN ZASP"/>
    <property type="match status" value="1"/>
</dbReference>
<dbReference type="CDD" id="cd23068">
    <property type="entry name" value="PDZ_ZASP52-like"/>
    <property type="match status" value="1"/>
</dbReference>
<dbReference type="SMART" id="SM00228">
    <property type="entry name" value="PDZ"/>
    <property type="match status" value="1"/>
</dbReference>
<evidence type="ECO:0000256" key="1">
    <source>
        <dbReference type="ARBA" id="ARBA00004496"/>
    </source>
</evidence>
<dbReference type="PANTHER" id="PTHR24214:SF38">
    <property type="entry name" value="PDZ AND LIM DOMAIN PROTEIN ZASP-RELATED"/>
    <property type="match status" value="1"/>
</dbReference>
<evidence type="ECO:0000256" key="3">
    <source>
        <dbReference type="ARBA" id="ARBA00023038"/>
    </source>
</evidence>
<dbReference type="Proteomes" id="UP000616769">
    <property type="component" value="Unassembled WGS sequence"/>
</dbReference>
<dbReference type="InterPro" id="IPR001478">
    <property type="entry name" value="PDZ"/>
</dbReference>
<evidence type="ECO:0000256" key="4">
    <source>
        <dbReference type="SAM" id="MobiDB-lite"/>
    </source>
</evidence>
<dbReference type="GO" id="GO:0003779">
    <property type="term" value="F:actin binding"/>
    <property type="evidence" value="ECO:0007669"/>
    <property type="project" value="TreeGrafter"/>
</dbReference>
<dbReference type="Gene3D" id="2.30.42.10">
    <property type="match status" value="1"/>
</dbReference>
<dbReference type="Pfam" id="PF15936">
    <property type="entry name" value="DUF4749"/>
    <property type="match status" value="1"/>
</dbReference>
<dbReference type="GO" id="GO:0001725">
    <property type="term" value="C:stress fiber"/>
    <property type="evidence" value="ECO:0007669"/>
    <property type="project" value="TreeGrafter"/>
</dbReference>
<reference evidence="5 6" key="1">
    <citation type="journal article" date="2015" name="Parasit. Vectors">
        <title>Draft genome of the scabies mite.</title>
        <authorList>
            <person name="Rider S.D.Jr."/>
            <person name="Morgan M.S."/>
            <person name="Arlian L.G."/>
        </authorList>
    </citation>
    <scope>NUCLEOTIDE SEQUENCE [LARGE SCALE GENOMIC DNA]</scope>
    <source>
        <strain evidence="5">Arlian Lab</strain>
    </source>
</reference>
<comment type="subcellular location">
    <subcellularLocation>
        <location evidence="1">Cytoplasm</location>
    </subcellularLocation>
</comment>
<keyword evidence="3" id="KW-0862">Zinc</keyword>
<dbReference type="GO" id="GO:0061061">
    <property type="term" value="P:muscle structure development"/>
    <property type="evidence" value="ECO:0007669"/>
    <property type="project" value="TreeGrafter"/>
</dbReference>
<dbReference type="VEuPathDB" id="VectorBase:SSCA004270"/>
<dbReference type="GO" id="GO:0031941">
    <property type="term" value="C:filamentous actin"/>
    <property type="evidence" value="ECO:0007669"/>
    <property type="project" value="TreeGrafter"/>
</dbReference>
<proteinExistence type="predicted"/>
<protein>
    <submittedName>
        <fullName evidence="5">PDZ domain containing protein 8</fullName>
    </submittedName>
</protein>
<dbReference type="GO" id="GO:0030036">
    <property type="term" value="P:actin cytoskeleton organization"/>
    <property type="evidence" value="ECO:0007669"/>
    <property type="project" value="TreeGrafter"/>
</dbReference>
<feature type="region of interest" description="Disordered" evidence="4">
    <location>
        <begin position="143"/>
        <end position="164"/>
    </location>
</feature>
<dbReference type="OrthoDB" id="5911912at2759"/>
<dbReference type="PROSITE" id="PS50106">
    <property type="entry name" value="PDZ"/>
    <property type="match status" value="1"/>
</dbReference>
<comment type="caution">
    <text evidence="5">The sequence shown here is derived from an EMBL/GenBank/DDBJ whole genome shotgun (WGS) entry which is preliminary data.</text>
</comment>
<dbReference type="SMART" id="SM00735">
    <property type="entry name" value="ZM"/>
    <property type="match status" value="1"/>
</dbReference>
<name>A0A132AKM5_SARSC</name>
<organism evidence="5 6">
    <name type="scientific">Sarcoptes scabiei</name>
    <name type="common">Itch mite</name>
    <name type="synonym">Acarus scabiei</name>
    <dbReference type="NCBI Taxonomy" id="52283"/>
    <lineage>
        <taxon>Eukaryota</taxon>
        <taxon>Metazoa</taxon>
        <taxon>Ecdysozoa</taxon>
        <taxon>Arthropoda</taxon>
        <taxon>Chelicerata</taxon>
        <taxon>Arachnida</taxon>
        <taxon>Acari</taxon>
        <taxon>Acariformes</taxon>
        <taxon>Sarcoptiformes</taxon>
        <taxon>Astigmata</taxon>
        <taxon>Psoroptidia</taxon>
        <taxon>Sarcoptoidea</taxon>
        <taxon>Sarcoptidae</taxon>
        <taxon>Sarcoptinae</taxon>
        <taxon>Sarcoptes</taxon>
    </lineage>
</organism>